<dbReference type="Proteomes" id="UP000298030">
    <property type="component" value="Unassembled WGS sequence"/>
</dbReference>
<dbReference type="AlphaFoldDB" id="A0A4Y7SPP8"/>
<evidence type="ECO:0000313" key="2">
    <source>
        <dbReference type="Proteomes" id="UP000298030"/>
    </source>
</evidence>
<name>A0A4Y7SPP8_COPMI</name>
<reference evidence="1 2" key="1">
    <citation type="journal article" date="2019" name="Nat. Ecol. Evol.">
        <title>Megaphylogeny resolves global patterns of mushroom evolution.</title>
        <authorList>
            <person name="Varga T."/>
            <person name="Krizsan K."/>
            <person name="Foldi C."/>
            <person name="Dima B."/>
            <person name="Sanchez-Garcia M."/>
            <person name="Sanchez-Ramirez S."/>
            <person name="Szollosi G.J."/>
            <person name="Szarkandi J.G."/>
            <person name="Papp V."/>
            <person name="Albert L."/>
            <person name="Andreopoulos W."/>
            <person name="Angelini C."/>
            <person name="Antonin V."/>
            <person name="Barry K.W."/>
            <person name="Bougher N.L."/>
            <person name="Buchanan P."/>
            <person name="Buyck B."/>
            <person name="Bense V."/>
            <person name="Catcheside P."/>
            <person name="Chovatia M."/>
            <person name="Cooper J."/>
            <person name="Damon W."/>
            <person name="Desjardin D."/>
            <person name="Finy P."/>
            <person name="Geml J."/>
            <person name="Haridas S."/>
            <person name="Hughes K."/>
            <person name="Justo A."/>
            <person name="Karasinski D."/>
            <person name="Kautmanova I."/>
            <person name="Kiss B."/>
            <person name="Kocsube S."/>
            <person name="Kotiranta H."/>
            <person name="LaButti K.M."/>
            <person name="Lechner B.E."/>
            <person name="Liimatainen K."/>
            <person name="Lipzen A."/>
            <person name="Lukacs Z."/>
            <person name="Mihaltcheva S."/>
            <person name="Morgado L.N."/>
            <person name="Niskanen T."/>
            <person name="Noordeloos M.E."/>
            <person name="Ohm R.A."/>
            <person name="Ortiz-Santana B."/>
            <person name="Ovrebo C."/>
            <person name="Racz N."/>
            <person name="Riley R."/>
            <person name="Savchenko A."/>
            <person name="Shiryaev A."/>
            <person name="Soop K."/>
            <person name="Spirin V."/>
            <person name="Szebenyi C."/>
            <person name="Tomsovsky M."/>
            <person name="Tulloss R.E."/>
            <person name="Uehling J."/>
            <person name="Grigoriev I.V."/>
            <person name="Vagvolgyi C."/>
            <person name="Papp T."/>
            <person name="Martin F.M."/>
            <person name="Miettinen O."/>
            <person name="Hibbett D.S."/>
            <person name="Nagy L.G."/>
        </authorList>
    </citation>
    <scope>NUCLEOTIDE SEQUENCE [LARGE SCALE GENOMIC DNA]</scope>
    <source>
        <strain evidence="1 2">FP101781</strain>
    </source>
</reference>
<comment type="caution">
    <text evidence="1">The sequence shown here is derived from an EMBL/GenBank/DDBJ whole genome shotgun (WGS) entry which is preliminary data.</text>
</comment>
<accession>A0A4Y7SPP8</accession>
<dbReference type="EMBL" id="QPFP01000075">
    <property type="protein sequence ID" value="TEB23628.1"/>
    <property type="molecule type" value="Genomic_DNA"/>
</dbReference>
<sequence length="69" mass="7920">MIYFFEKHWGVCYLIQTIAEPGIPHHLPSPRLLGIYCSSAELSTSRLCMLHDTGTGDPRFRVTLEIRFP</sequence>
<organism evidence="1 2">
    <name type="scientific">Coprinellus micaceus</name>
    <name type="common">Glistening ink-cap mushroom</name>
    <name type="synonym">Coprinus micaceus</name>
    <dbReference type="NCBI Taxonomy" id="71717"/>
    <lineage>
        <taxon>Eukaryota</taxon>
        <taxon>Fungi</taxon>
        <taxon>Dikarya</taxon>
        <taxon>Basidiomycota</taxon>
        <taxon>Agaricomycotina</taxon>
        <taxon>Agaricomycetes</taxon>
        <taxon>Agaricomycetidae</taxon>
        <taxon>Agaricales</taxon>
        <taxon>Agaricineae</taxon>
        <taxon>Psathyrellaceae</taxon>
        <taxon>Coprinellus</taxon>
    </lineage>
</organism>
<keyword evidence="2" id="KW-1185">Reference proteome</keyword>
<protein>
    <submittedName>
        <fullName evidence="1">Uncharacterized protein</fullName>
    </submittedName>
</protein>
<evidence type="ECO:0000313" key="1">
    <source>
        <dbReference type="EMBL" id="TEB23628.1"/>
    </source>
</evidence>
<proteinExistence type="predicted"/>
<gene>
    <name evidence="1" type="ORF">FA13DRAFT_1739809</name>
</gene>